<keyword evidence="1" id="KW-1133">Transmembrane helix</keyword>
<dbReference type="EMBL" id="JASJEV010000004">
    <property type="protein sequence ID" value="MDJ1158283.1"/>
    <property type="molecule type" value="Genomic_DNA"/>
</dbReference>
<keyword evidence="1" id="KW-0472">Membrane</keyword>
<dbReference type="GO" id="GO:0016787">
    <property type="term" value="F:hydrolase activity"/>
    <property type="evidence" value="ECO:0007669"/>
    <property type="project" value="UniProtKB-KW"/>
</dbReference>
<keyword evidence="3" id="KW-0378">Hydrolase</keyword>
<keyword evidence="4" id="KW-1185">Reference proteome</keyword>
<evidence type="ECO:0000313" key="3">
    <source>
        <dbReference type="EMBL" id="MDJ1158283.1"/>
    </source>
</evidence>
<dbReference type="Gene3D" id="3.40.50.1820">
    <property type="entry name" value="alpha/beta hydrolase"/>
    <property type="match status" value="1"/>
</dbReference>
<protein>
    <submittedName>
        <fullName evidence="3">Alpha/beta hydrolase</fullName>
    </submittedName>
</protein>
<gene>
    <name evidence="3" type="ORF">QNA08_08565</name>
</gene>
<organism evidence="3 4">
    <name type="scientific">Chelatococcus albus</name>
    <dbReference type="NCBI Taxonomy" id="3047466"/>
    <lineage>
        <taxon>Bacteria</taxon>
        <taxon>Pseudomonadati</taxon>
        <taxon>Pseudomonadota</taxon>
        <taxon>Alphaproteobacteria</taxon>
        <taxon>Hyphomicrobiales</taxon>
        <taxon>Chelatococcaceae</taxon>
        <taxon>Chelatococcus</taxon>
    </lineage>
</organism>
<dbReference type="PANTHER" id="PTHR12277">
    <property type="entry name" value="ALPHA/BETA HYDROLASE DOMAIN-CONTAINING PROTEIN"/>
    <property type="match status" value="1"/>
</dbReference>
<dbReference type="InterPro" id="IPR029058">
    <property type="entry name" value="AB_hydrolase_fold"/>
</dbReference>
<feature type="domain" description="AB hydrolase-1" evidence="2">
    <location>
        <begin position="78"/>
        <end position="178"/>
    </location>
</feature>
<sequence>MRSRALRLAFRVVLAMAAVYVVGLGLLFAQQRSLVFPRDERPVSAQSAAIPGLEQVSLKTSDGETLVAWVLPPRGDKPVLLFFHGNSGNLARPLRIERFKALTEDGTGLFAVSYRGYGGSTGRPSEEGLHRDAAAAHEEAARRFGADRLVAYGESLGSGVAVRLAAEARVKALVLEAPYLSALSVAGRRYPFVPARLMMLDPFRSDEVIGRVRVPVLFLHGERDTTVPFAEGAALYNLANPPKRFVRFPDGHHRDLIDQGAIPQVQMFLDDVAAGSLPDTQVRTVGVSKEGS</sequence>
<dbReference type="Pfam" id="PF00561">
    <property type="entry name" value="Abhydrolase_1"/>
    <property type="match status" value="1"/>
</dbReference>
<dbReference type="InterPro" id="IPR000073">
    <property type="entry name" value="AB_hydrolase_1"/>
</dbReference>
<evidence type="ECO:0000313" key="4">
    <source>
        <dbReference type="Proteomes" id="UP001321492"/>
    </source>
</evidence>
<evidence type="ECO:0000259" key="2">
    <source>
        <dbReference type="Pfam" id="PF00561"/>
    </source>
</evidence>
<reference evidence="3 4" key="1">
    <citation type="submission" date="2023-05" db="EMBL/GenBank/DDBJ databases">
        <title>Chelatococcus sp. nov., a moderately thermophilic bacterium isolated from hot spring microbial mat.</title>
        <authorList>
            <person name="Hu C.-J."/>
            <person name="Li W.-J."/>
        </authorList>
    </citation>
    <scope>NUCLEOTIDE SEQUENCE [LARGE SCALE GENOMIC DNA]</scope>
    <source>
        <strain evidence="3 4">SYSU G07232</strain>
    </source>
</reference>
<evidence type="ECO:0000256" key="1">
    <source>
        <dbReference type="SAM" id="Phobius"/>
    </source>
</evidence>
<feature type="transmembrane region" description="Helical" evidence="1">
    <location>
        <begin position="12"/>
        <end position="29"/>
    </location>
</feature>
<accession>A0ABT7AFX4</accession>
<keyword evidence="1" id="KW-0812">Transmembrane</keyword>
<proteinExistence type="predicted"/>
<dbReference type="PANTHER" id="PTHR12277:SF81">
    <property type="entry name" value="PROTEIN ABHD13"/>
    <property type="match status" value="1"/>
</dbReference>
<name>A0ABT7AFX4_9HYPH</name>
<dbReference type="Proteomes" id="UP001321492">
    <property type="component" value="Unassembled WGS sequence"/>
</dbReference>
<dbReference type="SUPFAM" id="SSF53474">
    <property type="entry name" value="alpha/beta-Hydrolases"/>
    <property type="match status" value="1"/>
</dbReference>
<dbReference type="RefSeq" id="WP_283740274.1">
    <property type="nucleotide sequence ID" value="NZ_JASJEV010000004.1"/>
</dbReference>
<comment type="caution">
    <text evidence="3">The sequence shown here is derived from an EMBL/GenBank/DDBJ whole genome shotgun (WGS) entry which is preliminary data.</text>
</comment>